<keyword evidence="5" id="KW-0653">Protein transport</keyword>
<name>I0Z3P4_COCSC</name>
<keyword evidence="3" id="KW-0813">Transport</keyword>
<comment type="subcellular location">
    <subcellularLocation>
        <location evidence="1">Membrane</location>
        <topology evidence="1">Multi-pass membrane protein</topology>
    </subcellularLocation>
</comment>
<dbReference type="OrthoDB" id="361383at2759"/>
<dbReference type="KEGG" id="csl:COCSUDRAFT_22555"/>
<dbReference type="GO" id="GO:0015031">
    <property type="term" value="P:protein transport"/>
    <property type="evidence" value="ECO:0007669"/>
    <property type="project" value="UniProtKB-KW"/>
</dbReference>
<dbReference type="InterPro" id="IPR026593">
    <property type="entry name" value="SecY"/>
</dbReference>
<dbReference type="InterPro" id="IPR002208">
    <property type="entry name" value="SecY/SEC61-alpha"/>
</dbReference>
<evidence type="ECO:0000256" key="8">
    <source>
        <dbReference type="ARBA" id="ARBA00023136"/>
    </source>
</evidence>
<feature type="region of interest" description="Disordered" evidence="11">
    <location>
        <begin position="58"/>
        <end position="84"/>
    </location>
</feature>
<sequence length="537" mass="58444">MQRVKDLSRCRSPAEFRCTRLLQRHCQFGSHLTRPVNPHRSWKRIGRLCAQNALSLKPAEGSFPRPPQQLSRDDSSAESTSGRTEDDGWFMDFLGMSLRYLQATTDRRPKAQSGAQKGDGGFNFGDFLKGDLPGKLGIILALIVFSRVGVYMRLPGVDADRFAETVQSGGILGYIDALSGGSISRVGIFSLGIVPYINASIILQLLATTFPSLKKLQREEGPQGRARFQLYQKLLALAAAVIQAVGQLTYIRPFVPEWDATWLVVNSLTLVAGAMVLVHVADMITELKLGNGTSILITANIASALPASVGAAVQQAADKDSSSLPIYGLAFFLTTLGIVYVQEAERKIPMNYASRYRNSALSQQSYLPFKVNATGVMPVIFSSTLMSLPTGLARYAPWLEPVAAALGPTGLLYLPINVLLIVLFNYYYTFLQLDPKDMSDQLKRAGASIPAVRPGRATADYITKTLNRMSILGSAFLGALAAAPPLVESVTGLQAFRGFAGTSILILVGVATDTARRVKAEQAMQRYKDYDNLYDDI</sequence>
<dbReference type="PRINTS" id="PR00303">
    <property type="entry name" value="SECYTRNLCASE"/>
</dbReference>
<evidence type="ECO:0000256" key="11">
    <source>
        <dbReference type="SAM" id="MobiDB-lite"/>
    </source>
</evidence>
<comment type="caution">
    <text evidence="13">The sequence shown here is derived from an EMBL/GenBank/DDBJ whole genome shotgun (WGS) entry which is preliminary data.</text>
</comment>
<keyword evidence="7" id="KW-0811">Translocation</keyword>
<feature type="transmembrane region" description="Helical" evidence="12">
    <location>
        <begin position="234"/>
        <end position="255"/>
    </location>
</feature>
<keyword evidence="8 12" id="KW-0472">Membrane</keyword>
<dbReference type="STRING" id="574566.I0Z3P4"/>
<dbReference type="InterPro" id="IPR023201">
    <property type="entry name" value="SecY_dom_sf"/>
</dbReference>
<dbReference type="EMBL" id="AGSI01000004">
    <property type="protein sequence ID" value="EIE25263.1"/>
    <property type="molecule type" value="Genomic_DNA"/>
</dbReference>
<feature type="transmembrane region" description="Helical" evidence="12">
    <location>
        <begin position="324"/>
        <end position="341"/>
    </location>
</feature>
<evidence type="ECO:0000256" key="7">
    <source>
        <dbReference type="ARBA" id="ARBA00023010"/>
    </source>
</evidence>
<evidence type="ECO:0000256" key="6">
    <source>
        <dbReference type="ARBA" id="ARBA00022989"/>
    </source>
</evidence>
<gene>
    <name evidence="13" type="ORF">COCSUDRAFT_22555</name>
</gene>
<dbReference type="GO" id="GO:0016020">
    <property type="term" value="C:membrane"/>
    <property type="evidence" value="ECO:0007669"/>
    <property type="project" value="UniProtKB-SubCell"/>
</dbReference>
<accession>I0Z3P4</accession>
<dbReference type="RefSeq" id="XP_005649807.1">
    <property type="nucleotide sequence ID" value="XM_005649750.1"/>
</dbReference>
<feature type="transmembrane region" description="Helical" evidence="12">
    <location>
        <begin position="371"/>
        <end position="390"/>
    </location>
</feature>
<organism evidence="13 14">
    <name type="scientific">Coccomyxa subellipsoidea (strain C-169)</name>
    <name type="common">Green microalga</name>
    <dbReference type="NCBI Taxonomy" id="574566"/>
    <lineage>
        <taxon>Eukaryota</taxon>
        <taxon>Viridiplantae</taxon>
        <taxon>Chlorophyta</taxon>
        <taxon>core chlorophytes</taxon>
        <taxon>Trebouxiophyceae</taxon>
        <taxon>Trebouxiophyceae incertae sedis</taxon>
        <taxon>Coccomyxaceae</taxon>
        <taxon>Coccomyxa</taxon>
        <taxon>Coccomyxa subellipsoidea</taxon>
    </lineage>
</organism>
<feature type="transmembrane region" description="Helical" evidence="12">
    <location>
        <begin position="493"/>
        <end position="512"/>
    </location>
</feature>
<feature type="transmembrane region" description="Helical" evidence="12">
    <location>
        <begin position="293"/>
        <end position="312"/>
    </location>
</feature>
<dbReference type="Pfam" id="PF00344">
    <property type="entry name" value="SecY"/>
    <property type="match status" value="1"/>
</dbReference>
<proteinExistence type="inferred from homology"/>
<feature type="transmembrane region" description="Helical" evidence="12">
    <location>
        <begin position="136"/>
        <end position="154"/>
    </location>
</feature>
<dbReference type="PROSITE" id="PS00755">
    <property type="entry name" value="SECY_1"/>
    <property type="match status" value="1"/>
</dbReference>
<reference evidence="13 14" key="1">
    <citation type="journal article" date="2012" name="Genome Biol.">
        <title>The genome of the polar eukaryotic microalga coccomyxa subellipsoidea reveals traits of cold adaptation.</title>
        <authorList>
            <person name="Blanc G."/>
            <person name="Agarkova I."/>
            <person name="Grimwood J."/>
            <person name="Kuo A."/>
            <person name="Brueggeman A."/>
            <person name="Dunigan D."/>
            <person name="Gurnon J."/>
            <person name="Ladunga I."/>
            <person name="Lindquist E."/>
            <person name="Lucas S."/>
            <person name="Pangilinan J."/>
            <person name="Proschold T."/>
            <person name="Salamov A."/>
            <person name="Schmutz J."/>
            <person name="Weeks D."/>
            <person name="Yamada T."/>
            <person name="Claverie J.M."/>
            <person name="Grigoriev I."/>
            <person name="Van Etten J."/>
            <person name="Lomsadze A."/>
            <person name="Borodovsky M."/>
        </authorList>
    </citation>
    <scope>NUCLEOTIDE SEQUENCE [LARGE SCALE GENOMIC DNA]</scope>
    <source>
        <strain evidence="13 14">C-169</strain>
    </source>
</reference>
<evidence type="ECO:0000313" key="14">
    <source>
        <dbReference type="Proteomes" id="UP000007264"/>
    </source>
</evidence>
<dbReference type="eggNOG" id="ENOG502QSNV">
    <property type="taxonomic scope" value="Eukaryota"/>
</dbReference>
<feature type="transmembrane region" description="Helical" evidence="12">
    <location>
        <begin position="410"/>
        <end position="428"/>
    </location>
</feature>
<dbReference type="AlphaFoldDB" id="I0Z3P4"/>
<dbReference type="Proteomes" id="UP000007264">
    <property type="component" value="Unassembled WGS sequence"/>
</dbReference>
<evidence type="ECO:0000256" key="4">
    <source>
        <dbReference type="ARBA" id="ARBA00022692"/>
    </source>
</evidence>
<dbReference type="Gene3D" id="1.10.3370.10">
    <property type="entry name" value="SecY subunit domain"/>
    <property type="match status" value="1"/>
</dbReference>
<dbReference type="GeneID" id="17043265"/>
<keyword evidence="4 12" id="KW-0812">Transmembrane</keyword>
<evidence type="ECO:0000313" key="13">
    <source>
        <dbReference type="EMBL" id="EIE25263.1"/>
    </source>
</evidence>
<dbReference type="SUPFAM" id="SSF103491">
    <property type="entry name" value="Preprotein translocase SecY subunit"/>
    <property type="match status" value="1"/>
</dbReference>
<feature type="transmembrane region" description="Helical" evidence="12">
    <location>
        <begin position="469"/>
        <end position="487"/>
    </location>
</feature>
<feature type="transmembrane region" description="Helical" evidence="12">
    <location>
        <begin position="261"/>
        <end position="281"/>
    </location>
</feature>
<evidence type="ECO:0000256" key="2">
    <source>
        <dbReference type="ARBA" id="ARBA00005751"/>
    </source>
</evidence>
<keyword evidence="6 12" id="KW-1133">Transmembrane helix</keyword>
<evidence type="ECO:0000256" key="3">
    <source>
        <dbReference type="ARBA" id="ARBA00022448"/>
    </source>
</evidence>
<dbReference type="PANTHER" id="PTHR10906">
    <property type="entry name" value="SECY/SEC61-ALPHA FAMILY MEMBER"/>
    <property type="match status" value="1"/>
</dbReference>
<protein>
    <recommendedName>
        <fullName evidence="9">CpSecY</fullName>
    </recommendedName>
</protein>
<dbReference type="InterPro" id="IPR030659">
    <property type="entry name" value="SecY_CS"/>
</dbReference>
<feature type="transmembrane region" description="Helical" evidence="12">
    <location>
        <begin position="188"/>
        <end position="213"/>
    </location>
</feature>
<comment type="similarity">
    <text evidence="2 10">Belongs to the SecY/SEC61-alpha family.</text>
</comment>
<evidence type="ECO:0000256" key="10">
    <source>
        <dbReference type="RuleBase" id="RU004349"/>
    </source>
</evidence>
<dbReference type="NCBIfam" id="TIGR00967">
    <property type="entry name" value="3a0501s007"/>
    <property type="match status" value="1"/>
</dbReference>
<dbReference type="HAMAP" id="MF_01465">
    <property type="entry name" value="SecY"/>
    <property type="match status" value="1"/>
</dbReference>
<evidence type="ECO:0000256" key="5">
    <source>
        <dbReference type="ARBA" id="ARBA00022927"/>
    </source>
</evidence>
<keyword evidence="14" id="KW-1185">Reference proteome</keyword>
<evidence type="ECO:0000256" key="12">
    <source>
        <dbReference type="SAM" id="Phobius"/>
    </source>
</evidence>
<evidence type="ECO:0000256" key="9">
    <source>
        <dbReference type="ARBA" id="ARBA00031059"/>
    </source>
</evidence>
<evidence type="ECO:0000256" key="1">
    <source>
        <dbReference type="ARBA" id="ARBA00004141"/>
    </source>
</evidence>